<proteinExistence type="predicted"/>
<dbReference type="Proteomes" id="UP000719766">
    <property type="component" value="Unassembled WGS sequence"/>
</dbReference>
<name>A0A9P7DMY2_9AGAM</name>
<dbReference type="InterPro" id="IPR046496">
    <property type="entry name" value="DUF6589"/>
</dbReference>
<keyword evidence="3" id="KW-1185">Reference proteome</keyword>
<dbReference type="OrthoDB" id="4743193at2759"/>
<dbReference type="Pfam" id="PF20231">
    <property type="entry name" value="DUF6589"/>
    <property type="match status" value="1"/>
</dbReference>
<feature type="domain" description="DUF6589" evidence="1">
    <location>
        <begin position="256"/>
        <end position="507"/>
    </location>
</feature>
<dbReference type="RefSeq" id="XP_041163407.1">
    <property type="nucleotide sequence ID" value="XM_041304935.1"/>
</dbReference>
<comment type="caution">
    <text evidence="2">The sequence shown here is derived from an EMBL/GenBank/DDBJ whole genome shotgun (WGS) entry which is preliminary data.</text>
</comment>
<evidence type="ECO:0000259" key="1">
    <source>
        <dbReference type="Pfam" id="PF20231"/>
    </source>
</evidence>
<reference evidence="2" key="1">
    <citation type="journal article" date="2020" name="New Phytol.">
        <title>Comparative genomics reveals dynamic genome evolution in host specialist ectomycorrhizal fungi.</title>
        <authorList>
            <person name="Lofgren L.A."/>
            <person name="Nguyen N.H."/>
            <person name="Vilgalys R."/>
            <person name="Ruytinx J."/>
            <person name="Liao H.L."/>
            <person name="Branco S."/>
            <person name="Kuo A."/>
            <person name="LaButti K."/>
            <person name="Lipzen A."/>
            <person name="Andreopoulos W."/>
            <person name="Pangilinan J."/>
            <person name="Riley R."/>
            <person name="Hundley H."/>
            <person name="Na H."/>
            <person name="Barry K."/>
            <person name="Grigoriev I.V."/>
            <person name="Stajich J.E."/>
            <person name="Kennedy P.G."/>
        </authorList>
    </citation>
    <scope>NUCLEOTIDE SEQUENCE</scope>
    <source>
        <strain evidence="2">S12</strain>
    </source>
</reference>
<dbReference type="GeneID" id="64598699"/>
<gene>
    <name evidence="2" type="ORF">HD556DRAFT_1430733</name>
</gene>
<sequence length="582" mass="65643">MSNVYMREIVDLSAKKHGSHFAVSHTSVEQLEEFNMDLLGRGMQRLAPKLWGLLDKLLFAGKKSKKVVIFNIIMQTANQKSNMFQSIFGIFLQSAHAPQKVIETLSQMGICVSIDLINTAVTLLSKEAHHGISALGRTLLASYAYDNFDVDLKSTVHTVDKSEDTLKHLTAGLLFPLQHGTTLDNLHCSKALWERSLLNPQDHLGHLESVEMIPVAKTKILASRAMDISNSTVSGNINSVLELLKQGDIEDPAECDPLQGLDHVIFIPGLFHLKMHSSARLDENVLMRDVGILRPKETGIYGSKPGFHRMHQLITYSGICRRLDCWRVEVKKPSEPLFDDLLAMADVIAKESKDVTQRDGEYENTLLLNKYMLLYEELSYAMNIGDIGRVETCIVAWILIFKATGKHKYAMHMSDFLSNVHFVYPDCLRRAIRYHILVNPSGKAGSFRAVDWCMELNNLYTKVIHGGKGPNRTIDHIILESPLVQVYRNLQRVFEENFLHSHLTTRHAIVDMTRTFNELCRYIAQHSPHEPVLGQKSKHFIPDLYSKGLELIDKQCLDAGIEEGGTLEEHSTLEDVAVELGL</sequence>
<dbReference type="AlphaFoldDB" id="A0A9P7DMY2"/>
<accession>A0A9P7DMY2</accession>
<dbReference type="EMBL" id="JABBWE010000012">
    <property type="protein sequence ID" value="KAG1798866.1"/>
    <property type="molecule type" value="Genomic_DNA"/>
</dbReference>
<evidence type="ECO:0000313" key="2">
    <source>
        <dbReference type="EMBL" id="KAG1798866.1"/>
    </source>
</evidence>
<protein>
    <recommendedName>
        <fullName evidence="1">DUF6589 domain-containing protein</fullName>
    </recommendedName>
</protein>
<organism evidence="2 3">
    <name type="scientific">Suillus plorans</name>
    <dbReference type="NCBI Taxonomy" id="116603"/>
    <lineage>
        <taxon>Eukaryota</taxon>
        <taxon>Fungi</taxon>
        <taxon>Dikarya</taxon>
        <taxon>Basidiomycota</taxon>
        <taxon>Agaricomycotina</taxon>
        <taxon>Agaricomycetes</taxon>
        <taxon>Agaricomycetidae</taxon>
        <taxon>Boletales</taxon>
        <taxon>Suillineae</taxon>
        <taxon>Suillaceae</taxon>
        <taxon>Suillus</taxon>
    </lineage>
</organism>
<evidence type="ECO:0000313" key="3">
    <source>
        <dbReference type="Proteomes" id="UP000719766"/>
    </source>
</evidence>